<evidence type="ECO:0000256" key="4">
    <source>
        <dbReference type="SAM" id="MobiDB-lite"/>
    </source>
</evidence>
<dbReference type="EMBL" id="JAYMYQ010000005">
    <property type="protein sequence ID" value="KAK7330943.1"/>
    <property type="molecule type" value="Genomic_DNA"/>
</dbReference>
<dbReference type="InterPro" id="IPR028144">
    <property type="entry name" value="CYSTM_dom"/>
</dbReference>
<dbReference type="Pfam" id="PF12734">
    <property type="entry name" value="CYSTM"/>
    <property type="match status" value="1"/>
</dbReference>
<name>A0AAN9LB13_CANGL</name>
<protein>
    <recommendedName>
        <fullName evidence="5">Cysteine-rich transmembrane domain-containing protein</fullName>
    </recommendedName>
</protein>
<sequence>MGKRNCSFTFVIPFGSVIEEANKKLPRRLLPPYTASEFSFIYKASAPLRIRNHSGFYFCSNLLIKFSQGRCRNIFNMSYYDHQQQPPVGVPPPQGYPTKDPYPPPGYPAQGYPPQGYPQQGYPPQGYPQQGYAPQYVQQAPPRQETGFLEGCLAALCCCCLLDACF</sequence>
<feature type="compositionally biased region" description="Pro residues" evidence="4">
    <location>
        <begin position="88"/>
        <end position="107"/>
    </location>
</feature>
<dbReference type="AlphaFoldDB" id="A0AAN9LB13"/>
<dbReference type="PANTHER" id="PTHR31248">
    <property type="entry name" value="DOMAIN PROTEIN, PUTATIVE (AFU_ORTHOLOGUE AFUA_5G04290)-RELATED"/>
    <property type="match status" value="1"/>
</dbReference>
<evidence type="ECO:0000256" key="1">
    <source>
        <dbReference type="ARBA" id="ARBA00004370"/>
    </source>
</evidence>
<evidence type="ECO:0000256" key="2">
    <source>
        <dbReference type="ARBA" id="ARBA00009444"/>
    </source>
</evidence>
<proteinExistence type="inferred from homology"/>
<keyword evidence="3" id="KW-0472">Membrane</keyword>
<feature type="compositionally biased region" description="Low complexity" evidence="4">
    <location>
        <begin position="108"/>
        <end position="124"/>
    </location>
</feature>
<gene>
    <name evidence="6" type="ORF">VNO77_25149</name>
</gene>
<feature type="domain" description="Cysteine-rich transmembrane" evidence="5">
    <location>
        <begin position="134"/>
        <end position="166"/>
    </location>
</feature>
<evidence type="ECO:0000256" key="3">
    <source>
        <dbReference type="ARBA" id="ARBA00023136"/>
    </source>
</evidence>
<evidence type="ECO:0000313" key="6">
    <source>
        <dbReference type="EMBL" id="KAK7330943.1"/>
    </source>
</evidence>
<evidence type="ECO:0000259" key="5">
    <source>
        <dbReference type="Pfam" id="PF12734"/>
    </source>
</evidence>
<reference evidence="6 7" key="1">
    <citation type="submission" date="2024-01" db="EMBL/GenBank/DDBJ databases">
        <title>The genomes of 5 underutilized Papilionoideae crops provide insights into root nodulation and disease resistanc.</title>
        <authorList>
            <person name="Jiang F."/>
        </authorList>
    </citation>
    <scope>NUCLEOTIDE SEQUENCE [LARGE SCALE GENOMIC DNA]</scope>
    <source>
        <strain evidence="6">LVBAO_FW01</strain>
        <tissue evidence="6">Leaves</tissue>
    </source>
</reference>
<dbReference type="PRINTS" id="PR00239">
    <property type="entry name" value="RHODOPSNTAIL"/>
</dbReference>
<keyword evidence="7" id="KW-1185">Reference proteome</keyword>
<dbReference type="Proteomes" id="UP001367508">
    <property type="component" value="Unassembled WGS sequence"/>
</dbReference>
<accession>A0AAN9LB13</accession>
<organism evidence="6 7">
    <name type="scientific">Canavalia gladiata</name>
    <name type="common">Sword bean</name>
    <name type="synonym">Dolichos gladiatus</name>
    <dbReference type="NCBI Taxonomy" id="3824"/>
    <lineage>
        <taxon>Eukaryota</taxon>
        <taxon>Viridiplantae</taxon>
        <taxon>Streptophyta</taxon>
        <taxon>Embryophyta</taxon>
        <taxon>Tracheophyta</taxon>
        <taxon>Spermatophyta</taxon>
        <taxon>Magnoliopsida</taxon>
        <taxon>eudicotyledons</taxon>
        <taxon>Gunneridae</taxon>
        <taxon>Pentapetalae</taxon>
        <taxon>rosids</taxon>
        <taxon>fabids</taxon>
        <taxon>Fabales</taxon>
        <taxon>Fabaceae</taxon>
        <taxon>Papilionoideae</taxon>
        <taxon>50 kb inversion clade</taxon>
        <taxon>NPAAA clade</taxon>
        <taxon>indigoferoid/millettioid clade</taxon>
        <taxon>Phaseoleae</taxon>
        <taxon>Canavalia</taxon>
    </lineage>
</organism>
<comment type="subcellular location">
    <subcellularLocation>
        <location evidence="1">Membrane</location>
    </subcellularLocation>
</comment>
<evidence type="ECO:0000313" key="7">
    <source>
        <dbReference type="Proteomes" id="UP001367508"/>
    </source>
</evidence>
<feature type="region of interest" description="Disordered" evidence="4">
    <location>
        <begin position="85"/>
        <end position="124"/>
    </location>
</feature>
<comment type="similarity">
    <text evidence="2">Belongs to the CYSTM1 family.</text>
</comment>
<comment type="caution">
    <text evidence="6">The sequence shown here is derived from an EMBL/GenBank/DDBJ whole genome shotgun (WGS) entry which is preliminary data.</text>
</comment>
<dbReference type="PANTHER" id="PTHR31248:SF28">
    <property type="entry name" value="PROTEIN CYSTEINE-RICH TRANSMEMBRANE MODULE 10"/>
    <property type="match status" value="1"/>
</dbReference>